<dbReference type="InterPro" id="IPR038071">
    <property type="entry name" value="UROD/MetE-like_sf"/>
</dbReference>
<evidence type="ECO:0000259" key="1">
    <source>
        <dbReference type="Pfam" id="PF01717"/>
    </source>
</evidence>
<evidence type="ECO:0000313" key="4">
    <source>
        <dbReference type="Proteomes" id="UP000663862"/>
    </source>
</evidence>
<feature type="domain" description="Cobalamin-independent methionine synthase MetE C-terminal/archaeal" evidence="1">
    <location>
        <begin position="14"/>
        <end position="335"/>
    </location>
</feature>
<sequence length="374" mass="43055">MMANINDIEKIVIPTEGVGSVPRTDDLMIAQRNYHDGRINLDRLNDYYKRATQLTIEELENTGSPVMTDGEQTKPSFLTYPIFAMFNEYYQFTSDCFSLKFADGHQRLLPRLIKAPFRYAIYAHSYVDAAKQITQLPIKQAVITPSALSMIYPKATIRGYSHEQFLNDLIDESERDIRLCLDSGAYCVQLDFTEARFSLKLDPTGQLLRDFVQINNQVLDRFGFHEQHRLGVHVCPGGDLDCYHSFDVDYLQVLPTLFELHVSNFYLQLASEPNHERVLVCIRKYMKPWHRIFVGVINPIDPIVETPEQVCARVLEAAKYIPVEQLGTTDDCGFSPFDDDQSTSRKIAFDKIRARVQGTHMAEDQLMMRKLKHL</sequence>
<dbReference type="GO" id="GO:0003871">
    <property type="term" value="F:5-methyltetrahydropteroyltriglutamate-homocysteine S-methyltransferase activity"/>
    <property type="evidence" value="ECO:0007669"/>
    <property type="project" value="InterPro"/>
</dbReference>
<dbReference type="Proteomes" id="UP000663862">
    <property type="component" value="Unassembled WGS sequence"/>
</dbReference>
<accession>A0A820P4Z8</accession>
<reference evidence="3" key="1">
    <citation type="submission" date="2021-02" db="EMBL/GenBank/DDBJ databases">
        <authorList>
            <person name="Nowell W R."/>
        </authorList>
    </citation>
    <scope>NUCLEOTIDE SEQUENCE</scope>
</reference>
<evidence type="ECO:0000313" key="3">
    <source>
        <dbReference type="EMBL" id="CAF4401092.1"/>
    </source>
</evidence>
<organism evidence="3 4">
    <name type="scientific">Rotaria socialis</name>
    <dbReference type="NCBI Taxonomy" id="392032"/>
    <lineage>
        <taxon>Eukaryota</taxon>
        <taxon>Metazoa</taxon>
        <taxon>Spiralia</taxon>
        <taxon>Gnathifera</taxon>
        <taxon>Rotifera</taxon>
        <taxon>Eurotatoria</taxon>
        <taxon>Bdelloidea</taxon>
        <taxon>Philodinida</taxon>
        <taxon>Philodinidae</taxon>
        <taxon>Rotaria</taxon>
    </lineage>
</organism>
<dbReference type="Pfam" id="PF01717">
    <property type="entry name" value="Meth_synt_2"/>
    <property type="match status" value="1"/>
</dbReference>
<dbReference type="Proteomes" id="UP000663869">
    <property type="component" value="Unassembled WGS sequence"/>
</dbReference>
<dbReference type="PANTHER" id="PTHR43844:SF2">
    <property type="entry name" value="SYNTHASE, VITAMIN-B12 INDEPENDENT, PUTATIVE (AFU_ORTHOLOGUE AFUA_3G12060)-RELATED"/>
    <property type="match status" value="1"/>
</dbReference>
<dbReference type="EMBL" id="CAJOBQ010000678">
    <property type="protein sequence ID" value="CAF4401092.1"/>
    <property type="molecule type" value="Genomic_DNA"/>
</dbReference>
<dbReference type="GO" id="GO:0008270">
    <property type="term" value="F:zinc ion binding"/>
    <property type="evidence" value="ECO:0007669"/>
    <property type="project" value="InterPro"/>
</dbReference>
<comment type="caution">
    <text evidence="3">The sequence shown here is derived from an EMBL/GenBank/DDBJ whole genome shotgun (WGS) entry which is preliminary data.</text>
</comment>
<dbReference type="SUPFAM" id="SSF51726">
    <property type="entry name" value="UROD/MetE-like"/>
    <property type="match status" value="1"/>
</dbReference>
<dbReference type="GO" id="GO:0009086">
    <property type="term" value="P:methionine biosynthetic process"/>
    <property type="evidence" value="ECO:0007669"/>
    <property type="project" value="InterPro"/>
</dbReference>
<name>A0A820P4Z8_9BILA</name>
<dbReference type="PANTHER" id="PTHR43844">
    <property type="entry name" value="METHIONINE SYNTHASE"/>
    <property type="match status" value="1"/>
</dbReference>
<dbReference type="Gene3D" id="3.20.20.210">
    <property type="match status" value="1"/>
</dbReference>
<evidence type="ECO:0000313" key="2">
    <source>
        <dbReference type="EMBL" id="CAF3420881.1"/>
    </source>
</evidence>
<proteinExistence type="predicted"/>
<gene>
    <name evidence="2" type="ORF">FME351_LOCUS10899</name>
    <name evidence="3" type="ORF">TSG867_LOCUS12997</name>
</gene>
<dbReference type="AlphaFoldDB" id="A0A820P4Z8"/>
<dbReference type="InterPro" id="IPR002629">
    <property type="entry name" value="Met_Synth_C/arc"/>
</dbReference>
<dbReference type="EMBL" id="CAJNYU010001219">
    <property type="protein sequence ID" value="CAF3420881.1"/>
    <property type="molecule type" value="Genomic_DNA"/>
</dbReference>
<protein>
    <recommendedName>
        <fullName evidence="1">Cobalamin-independent methionine synthase MetE C-terminal/archaeal domain-containing protein</fullName>
    </recommendedName>
</protein>